<dbReference type="FunFam" id="3.40.50.300:FF:000006">
    <property type="entry name" value="DNA-binding transcriptional regulator NtrC"/>
    <property type="match status" value="1"/>
</dbReference>
<dbReference type="Gene3D" id="3.40.50.300">
    <property type="entry name" value="P-loop containing nucleotide triphosphate hydrolases"/>
    <property type="match status" value="1"/>
</dbReference>
<dbReference type="EMBL" id="QRMS01000002">
    <property type="protein sequence ID" value="RHJ88405.1"/>
    <property type="molecule type" value="Genomic_DNA"/>
</dbReference>
<sequence>MEKTMQKVAKESFMSWNRIEEIILDVKPLFDAASDAICIQNVEGEIIYRNPYYEKMIKRGNRELVEDERYIYHNDRQAGKIVVYHDLSEINRLKRELDRLNQKLRKVQVKYSFKDIIGKNKELLKVVNTAKIAAMTPATIMIRGESGTGKEIFANAIHNNSPRRNEKFIKINCSSLPEELLESELFGYKEGAFTGARRGGKRGLFQEADRGTLFLDEIGDISSRMQVKLLRVLQEKEVMPVGSTETVPVDVRIICATNKPLEEMIEEGAFREDLYYRLNVFPLFIPPLRERREDIGLITEYLLNQYNEFYNRNISEIEPDGIDLLQQREWYGNVRELENVLSRALINMEEKDVVLTKAEIASALSGENVRNGKKTAQEKESNFTFPNNLKEALEMVESRCIEEAISRHKGDKNKAANDLGIPLRTLYYKCKKLNI</sequence>
<dbReference type="PANTHER" id="PTHR32071">
    <property type="entry name" value="TRANSCRIPTIONAL REGULATORY PROTEIN"/>
    <property type="match status" value="1"/>
</dbReference>
<dbReference type="PANTHER" id="PTHR32071:SF121">
    <property type="entry name" value="SIGMA L-DEPENDENT TRANSCRIPTIONAL REGULATOR YQIR-RELATED"/>
    <property type="match status" value="1"/>
</dbReference>
<evidence type="ECO:0000256" key="1">
    <source>
        <dbReference type="ARBA" id="ARBA00022741"/>
    </source>
</evidence>
<dbReference type="SUPFAM" id="SSF46689">
    <property type="entry name" value="Homeodomain-like"/>
    <property type="match status" value="1"/>
</dbReference>
<dbReference type="SMART" id="SM00382">
    <property type="entry name" value="AAA"/>
    <property type="match status" value="1"/>
</dbReference>
<evidence type="ECO:0000313" key="6">
    <source>
        <dbReference type="EMBL" id="RHJ88405.1"/>
    </source>
</evidence>
<dbReference type="InterPro" id="IPR058031">
    <property type="entry name" value="AAA_lid_NorR"/>
</dbReference>
<dbReference type="SUPFAM" id="SSF52540">
    <property type="entry name" value="P-loop containing nucleoside triphosphate hydrolases"/>
    <property type="match status" value="1"/>
</dbReference>
<dbReference type="PRINTS" id="PR01590">
    <property type="entry name" value="HTHFIS"/>
</dbReference>
<dbReference type="Gene3D" id="1.10.10.60">
    <property type="entry name" value="Homeodomain-like"/>
    <property type="match status" value="1"/>
</dbReference>
<evidence type="ECO:0000256" key="2">
    <source>
        <dbReference type="ARBA" id="ARBA00022840"/>
    </source>
</evidence>
<evidence type="ECO:0000256" key="4">
    <source>
        <dbReference type="ARBA" id="ARBA00023163"/>
    </source>
</evidence>
<accession>A0A415E4E9</accession>
<dbReference type="CDD" id="cd00009">
    <property type="entry name" value="AAA"/>
    <property type="match status" value="1"/>
</dbReference>
<comment type="caution">
    <text evidence="6">The sequence shown here is derived from an EMBL/GenBank/DDBJ whole genome shotgun (WGS) entry which is preliminary data.</text>
</comment>
<dbReference type="GO" id="GO:0006355">
    <property type="term" value="P:regulation of DNA-templated transcription"/>
    <property type="evidence" value="ECO:0007669"/>
    <property type="project" value="InterPro"/>
</dbReference>
<dbReference type="Pfam" id="PF02954">
    <property type="entry name" value="HTH_8"/>
    <property type="match status" value="1"/>
</dbReference>
<name>A0A415E4E9_9FIRM</name>
<protein>
    <submittedName>
        <fullName evidence="6">AAA family ATPase</fullName>
    </submittedName>
</protein>
<evidence type="ECO:0000259" key="5">
    <source>
        <dbReference type="PROSITE" id="PS50045"/>
    </source>
</evidence>
<dbReference type="InterPro" id="IPR002078">
    <property type="entry name" value="Sigma_54_int"/>
</dbReference>
<keyword evidence="4" id="KW-0804">Transcription</keyword>
<evidence type="ECO:0000256" key="3">
    <source>
        <dbReference type="ARBA" id="ARBA00023015"/>
    </source>
</evidence>
<dbReference type="GO" id="GO:0043565">
    <property type="term" value="F:sequence-specific DNA binding"/>
    <property type="evidence" value="ECO:0007669"/>
    <property type="project" value="InterPro"/>
</dbReference>
<keyword evidence="3" id="KW-0805">Transcription regulation</keyword>
<dbReference type="Proteomes" id="UP000284841">
    <property type="component" value="Unassembled WGS sequence"/>
</dbReference>
<dbReference type="Pfam" id="PF25601">
    <property type="entry name" value="AAA_lid_14"/>
    <property type="match status" value="1"/>
</dbReference>
<dbReference type="AlphaFoldDB" id="A0A415E4E9"/>
<dbReference type="Pfam" id="PF00158">
    <property type="entry name" value="Sigma54_activat"/>
    <property type="match status" value="1"/>
</dbReference>
<dbReference type="STRING" id="1776384.GCA_900086585_04021"/>
<keyword evidence="7" id="KW-1185">Reference proteome</keyword>
<dbReference type="InterPro" id="IPR027417">
    <property type="entry name" value="P-loop_NTPase"/>
</dbReference>
<dbReference type="GO" id="GO:0005524">
    <property type="term" value="F:ATP binding"/>
    <property type="evidence" value="ECO:0007669"/>
    <property type="project" value="UniProtKB-KW"/>
</dbReference>
<dbReference type="PROSITE" id="PS50045">
    <property type="entry name" value="SIGMA54_INTERACT_4"/>
    <property type="match status" value="1"/>
</dbReference>
<proteinExistence type="predicted"/>
<keyword evidence="2" id="KW-0067">ATP-binding</keyword>
<organism evidence="6 7">
    <name type="scientific">Emergencia timonensis</name>
    <dbReference type="NCBI Taxonomy" id="1776384"/>
    <lineage>
        <taxon>Bacteria</taxon>
        <taxon>Bacillati</taxon>
        <taxon>Bacillota</taxon>
        <taxon>Clostridia</taxon>
        <taxon>Peptostreptococcales</taxon>
        <taxon>Anaerovoracaceae</taxon>
        <taxon>Emergencia</taxon>
    </lineage>
</organism>
<dbReference type="Gene3D" id="1.10.8.60">
    <property type="match status" value="1"/>
</dbReference>
<dbReference type="InterPro" id="IPR003593">
    <property type="entry name" value="AAA+_ATPase"/>
</dbReference>
<feature type="domain" description="Sigma-54 factor interaction" evidence="5">
    <location>
        <begin position="116"/>
        <end position="346"/>
    </location>
</feature>
<dbReference type="OrthoDB" id="9803970at2"/>
<reference evidence="6 7" key="1">
    <citation type="submission" date="2018-08" db="EMBL/GenBank/DDBJ databases">
        <title>A genome reference for cultivated species of the human gut microbiota.</title>
        <authorList>
            <person name="Zou Y."/>
            <person name="Xue W."/>
            <person name="Luo G."/>
        </authorList>
    </citation>
    <scope>NUCLEOTIDE SEQUENCE [LARGE SCALE GENOMIC DNA]</scope>
    <source>
        <strain evidence="6 7">AM07-24</strain>
    </source>
</reference>
<dbReference type="InterPro" id="IPR009057">
    <property type="entry name" value="Homeodomain-like_sf"/>
</dbReference>
<dbReference type="PROSITE" id="PS00675">
    <property type="entry name" value="SIGMA54_INTERACT_1"/>
    <property type="match status" value="1"/>
</dbReference>
<gene>
    <name evidence="6" type="ORF">DW099_08375</name>
</gene>
<dbReference type="InterPro" id="IPR025662">
    <property type="entry name" value="Sigma_54_int_dom_ATP-bd_1"/>
</dbReference>
<evidence type="ECO:0000313" key="7">
    <source>
        <dbReference type="Proteomes" id="UP000284841"/>
    </source>
</evidence>
<keyword evidence="1" id="KW-0547">Nucleotide-binding</keyword>
<dbReference type="InterPro" id="IPR002197">
    <property type="entry name" value="HTH_Fis"/>
</dbReference>